<dbReference type="Proteomes" id="UP001190926">
    <property type="component" value="Unassembled WGS sequence"/>
</dbReference>
<dbReference type="EMBL" id="SDAM02000033">
    <property type="protein sequence ID" value="KAH6835596.1"/>
    <property type="molecule type" value="Genomic_DNA"/>
</dbReference>
<gene>
    <name evidence="1" type="ORF">C2S53_004560</name>
</gene>
<sequence length="66" mass="7551">MGSQVQKLVMPRRKSLVEIPGGPRPDLSHRIRQICQEMSQEGIVSKLWPNVRYIKCVSTWSMASII</sequence>
<dbReference type="AlphaFoldDB" id="A0AAD4JLE1"/>
<protein>
    <submittedName>
        <fullName evidence="1">Uncharacterized protein</fullName>
    </submittedName>
</protein>
<dbReference type="Pfam" id="PF03321">
    <property type="entry name" value="GH3"/>
    <property type="match status" value="1"/>
</dbReference>
<comment type="caution">
    <text evidence="1">The sequence shown here is derived from an EMBL/GenBank/DDBJ whole genome shotgun (WGS) entry which is preliminary data.</text>
</comment>
<proteinExistence type="predicted"/>
<evidence type="ECO:0000313" key="2">
    <source>
        <dbReference type="Proteomes" id="UP001190926"/>
    </source>
</evidence>
<accession>A0AAD4JLE1</accession>
<organism evidence="1 2">
    <name type="scientific">Perilla frutescens var. hirtella</name>
    <name type="common">Perilla citriodora</name>
    <name type="synonym">Perilla setoyensis</name>
    <dbReference type="NCBI Taxonomy" id="608512"/>
    <lineage>
        <taxon>Eukaryota</taxon>
        <taxon>Viridiplantae</taxon>
        <taxon>Streptophyta</taxon>
        <taxon>Embryophyta</taxon>
        <taxon>Tracheophyta</taxon>
        <taxon>Spermatophyta</taxon>
        <taxon>Magnoliopsida</taxon>
        <taxon>eudicotyledons</taxon>
        <taxon>Gunneridae</taxon>
        <taxon>Pentapetalae</taxon>
        <taxon>asterids</taxon>
        <taxon>lamiids</taxon>
        <taxon>Lamiales</taxon>
        <taxon>Lamiaceae</taxon>
        <taxon>Nepetoideae</taxon>
        <taxon>Elsholtzieae</taxon>
        <taxon>Perilla</taxon>
    </lineage>
</organism>
<reference evidence="1 2" key="1">
    <citation type="journal article" date="2021" name="Nat. Commun.">
        <title>Incipient diploidization of the medicinal plant Perilla within 10,000 years.</title>
        <authorList>
            <person name="Zhang Y."/>
            <person name="Shen Q."/>
            <person name="Leng L."/>
            <person name="Zhang D."/>
            <person name="Chen S."/>
            <person name="Shi Y."/>
            <person name="Ning Z."/>
            <person name="Chen S."/>
        </authorList>
    </citation>
    <scope>NUCLEOTIDE SEQUENCE [LARGE SCALE GENOMIC DNA]</scope>
    <source>
        <strain evidence="2">cv. PC099</strain>
    </source>
</reference>
<keyword evidence="2" id="KW-1185">Reference proteome</keyword>
<name>A0AAD4JLE1_PERFH</name>
<evidence type="ECO:0000313" key="1">
    <source>
        <dbReference type="EMBL" id="KAH6835596.1"/>
    </source>
</evidence>